<gene>
    <name evidence="2" type="ORF">RJT34_17151</name>
</gene>
<name>A0AAN9JBJ0_CLITE</name>
<feature type="transmembrane region" description="Helical" evidence="1">
    <location>
        <begin position="68"/>
        <end position="93"/>
    </location>
</feature>
<evidence type="ECO:0000256" key="1">
    <source>
        <dbReference type="SAM" id="Phobius"/>
    </source>
</evidence>
<evidence type="ECO:0000313" key="3">
    <source>
        <dbReference type="Proteomes" id="UP001359559"/>
    </source>
</evidence>
<keyword evidence="1" id="KW-1133">Transmembrane helix</keyword>
<evidence type="ECO:0000313" key="2">
    <source>
        <dbReference type="EMBL" id="KAK7294264.1"/>
    </source>
</evidence>
<keyword evidence="3" id="KW-1185">Reference proteome</keyword>
<dbReference type="AlphaFoldDB" id="A0AAN9JBJ0"/>
<feature type="transmembrane region" description="Helical" evidence="1">
    <location>
        <begin position="113"/>
        <end position="131"/>
    </location>
</feature>
<keyword evidence="1" id="KW-0812">Transmembrane</keyword>
<comment type="caution">
    <text evidence="2">The sequence shown here is derived from an EMBL/GenBank/DDBJ whole genome shotgun (WGS) entry which is preliminary data.</text>
</comment>
<sequence length="132" mass="14856">MIMVSKHHSSPTLRSSESFPLSLCVGFNESNNKKVNEFLAYYGRVSDDLRTPPRVFGLRFSVDPPQKLSFSFACCQLFAVQCLPFSVIIYNTHNHTNALYAHSSFLSSSSSSLQLQTPLVYFILLPFLLCLP</sequence>
<dbReference type="Proteomes" id="UP001359559">
    <property type="component" value="Unassembled WGS sequence"/>
</dbReference>
<accession>A0AAN9JBJ0</accession>
<protein>
    <submittedName>
        <fullName evidence="2">Uncharacterized protein</fullName>
    </submittedName>
</protein>
<dbReference type="EMBL" id="JAYKXN010000004">
    <property type="protein sequence ID" value="KAK7294264.1"/>
    <property type="molecule type" value="Genomic_DNA"/>
</dbReference>
<organism evidence="2 3">
    <name type="scientific">Clitoria ternatea</name>
    <name type="common">Butterfly pea</name>
    <dbReference type="NCBI Taxonomy" id="43366"/>
    <lineage>
        <taxon>Eukaryota</taxon>
        <taxon>Viridiplantae</taxon>
        <taxon>Streptophyta</taxon>
        <taxon>Embryophyta</taxon>
        <taxon>Tracheophyta</taxon>
        <taxon>Spermatophyta</taxon>
        <taxon>Magnoliopsida</taxon>
        <taxon>eudicotyledons</taxon>
        <taxon>Gunneridae</taxon>
        <taxon>Pentapetalae</taxon>
        <taxon>rosids</taxon>
        <taxon>fabids</taxon>
        <taxon>Fabales</taxon>
        <taxon>Fabaceae</taxon>
        <taxon>Papilionoideae</taxon>
        <taxon>50 kb inversion clade</taxon>
        <taxon>NPAAA clade</taxon>
        <taxon>indigoferoid/millettioid clade</taxon>
        <taxon>Phaseoleae</taxon>
        <taxon>Clitoria</taxon>
    </lineage>
</organism>
<keyword evidence="1" id="KW-0472">Membrane</keyword>
<reference evidence="2 3" key="1">
    <citation type="submission" date="2024-01" db="EMBL/GenBank/DDBJ databases">
        <title>The genomes of 5 underutilized Papilionoideae crops provide insights into root nodulation and disease resistance.</title>
        <authorList>
            <person name="Yuan L."/>
        </authorList>
    </citation>
    <scope>NUCLEOTIDE SEQUENCE [LARGE SCALE GENOMIC DNA]</scope>
    <source>
        <strain evidence="2">LY-2023</strain>
        <tissue evidence="2">Leaf</tissue>
    </source>
</reference>
<proteinExistence type="predicted"/>